<organism evidence="2 3">
    <name type="scientific">Candidatus Coproplasma stercoripullorum</name>
    <dbReference type="NCBI Taxonomy" id="2840751"/>
    <lineage>
        <taxon>Bacteria</taxon>
        <taxon>Bacillati</taxon>
        <taxon>Bacillota</taxon>
        <taxon>Clostridia</taxon>
        <taxon>Eubacteriales</taxon>
        <taxon>Candidatus Coproplasma</taxon>
    </lineage>
</organism>
<reference evidence="2" key="1">
    <citation type="submission" date="2020-10" db="EMBL/GenBank/DDBJ databases">
        <authorList>
            <person name="Gilroy R."/>
        </authorList>
    </citation>
    <scope>NUCLEOTIDE SEQUENCE</scope>
    <source>
        <strain evidence="2">ChiW25-3613</strain>
    </source>
</reference>
<feature type="region of interest" description="Disordered" evidence="1">
    <location>
        <begin position="48"/>
        <end position="78"/>
    </location>
</feature>
<evidence type="ECO:0000313" key="2">
    <source>
        <dbReference type="EMBL" id="HIR39524.1"/>
    </source>
</evidence>
<evidence type="ECO:0000256" key="1">
    <source>
        <dbReference type="SAM" id="MobiDB-lite"/>
    </source>
</evidence>
<dbReference type="AlphaFoldDB" id="A0A9D1DBQ1"/>
<comment type="caution">
    <text evidence="2">The sequence shown here is derived from an EMBL/GenBank/DDBJ whole genome shotgun (WGS) entry which is preliminary data.</text>
</comment>
<evidence type="ECO:0000313" key="3">
    <source>
        <dbReference type="Proteomes" id="UP000824179"/>
    </source>
</evidence>
<dbReference type="EMBL" id="DVHB01000070">
    <property type="protein sequence ID" value="HIR39524.1"/>
    <property type="molecule type" value="Genomic_DNA"/>
</dbReference>
<gene>
    <name evidence="2" type="ORF">IAB90_03985</name>
</gene>
<dbReference type="Proteomes" id="UP000824179">
    <property type="component" value="Unassembled WGS sequence"/>
</dbReference>
<proteinExistence type="predicted"/>
<name>A0A9D1DBQ1_9FIRM</name>
<reference evidence="2" key="2">
    <citation type="journal article" date="2021" name="PeerJ">
        <title>Extensive microbial diversity within the chicken gut microbiome revealed by metagenomics and culture.</title>
        <authorList>
            <person name="Gilroy R."/>
            <person name="Ravi A."/>
            <person name="Getino M."/>
            <person name="Pursley I."/>
            <person name="Horton D.L."/>
            <person name="Alikhan N.F."/>
            <person name="Baker D."/>
            <person name="Gharbi K."/>
            <person name="Hall N."/>
            <person name="Watson M."/>
            <person name="Adriaenssens E.M."/>
            <person name="Foster-Nyarko E."/>
            <person name="Jarju S."/>
            <person name="Secka A."/>
            <person name="Antonio M."/>
            <person name="Oren A."/>
            <person name="Chaudhuri R.R."/>
            <person name="La Ragione R."/>
            <person name="Hildebrand F."/>
            <person name="Pallen M.J."/>
        </authorList>
    </citation>
    <scope>NUCLEOTIDE SEQUENCE</scope>
    <source>
        <strain evidence="2">ChiW25-3613</strain>
    </source>
</reference>
<sequence>MKEFIMGLAVGMAGGALIVANSYKVRQMVKKNQEEFLQKAESYIDEKLEKGSSTGGSQCCGGTQGAAQGAEAGKKKEN</sequence>
<accession>A0A9D1DBQ1</accession>
<protein>
    <submittedName>
        <fullName evidence="2">Uncharacterized protein</fullName>
    </submittedName>
</protein>